<dbReference type="GO" id="GO:0050660">
    <property type="term" value="F:flavin adenine dinucleotide binding"/>
    <property type="evidence" value="ECO:0007669"/>
    <property type="project" value="InterPro"/>
</dbReference>
<evidence type="ECO:0000256" key="6">
    <source>
        <dbReference type="RuleBase" id="RU362125"/>
    </source>
</evidence>
<dbReference type="Pfam" id="PF00441">
    <property type="entry name" value="Acyl-CoA_dh_1"/>
    <property type="match status" value="1"/>
</dbReference>
<dbReference type="PIRSF" id="PIRSF016578">
    <property type="entry name" value="HsaA"/>
    <property type="match status" value="1"/>
</dbReference>
<dbReference type="InterPro" id="IPR006091">
    <property type="entry name" value="Acyl-CoA_Oxase/DH_mid-dom"/>
</dbReference>
<evidence type="ECO:0000259" key="8">
    <source>
        <dbReference type="Pfam" id="PF02770"/>
    </source>
</evidence>
<dbReference type="Gene3D" id="2.40.110.10">
    <property type="entry name" value="Butyryl-CoA Dehydrogenase, subunit A, domain 2"/>
    <property type="match status" value="1"/>
</dbReference>
<evidence type="ECO:0000256" key="3">
    <source>
        <dbReference type="ARBA" id="ARBA00022630"/>
    </source>
</evidence>
<comment type="similarity">
    <text evidence="2 6">Belongs to the acyl-CoA dehydrogenase family.</text>
</comment>
<dbReference type="Pfam" id="PF02770">
    <property type="entry name" value="Acyl-CoA_dh_M"/>
    <property type="match status" value="1"/>
</dbReference>
<dbReference type="GO" id="GO:0003995">
    <property type="term" value="F:acyl-CoA dehydrogenase activity"/>
    <property type="evidence" value="ECO:0007669"/>
    <property type="project" value="InterPro"/>
</dbReference>
<organism evidence="10 11">
    <name type="scientific">Candidatus Thalassospirochaeta sargassi</name>
    <dbReference type="NCBI Taxonomy" id="3119039"/>
    <lineage>
        <taxon>Bacteria</taxon>
        <taxon>Pseudomonadati</taxon>
        <taxon>Spirochaetota</taxon>
        <taxon>Spirochaetia</taxon>
        <taxon>Spirochaetales</taxon>
        <taxon>Spirochaetaceae</taxon>
        <taxon>Candidatus Thalassospirochaeta</taxon>
    </lineage>
</organism>
<evidence type="ECO:0000256" key="5">
    <source>
        <dbReference type="ARBA" id="ARBA00023002"/>
    </source>
</evidence>
<proteinExistence type="inferred from homology"/>
<comment type="cofactor">
    <cofactor evidence="1 6">
        <name>FAD</name>
        <dbReference type="ChEBI" id="CHEBI:57692"/>
    </cofactor>
</comment>
<accession>A0AAJ1MLE6</accession>
<dbReference type="AlphaFoldDB" id="A0AAJ1MLE6"/>
<keyword evidence="3 6" id="KW-0285">Flavoprotein</keyword>
<evidence type="ECO:0000259" key="9">
    <source>
        <dbReference type="Pfam" id="PF02771"/>
    </source>
</evidence>
<sequence length="385" mass="41662">MVDFTFTEDQEMLRAAFREFIEAEIAPHAAKWDADDYCPVELWPKMGEVGMLGIFVPEELGGAGLGHIERVMVIEEIARHSAGLAIAVFTHHLCMGAILDGASEDQKKKYMPSLCDGSKICGLAVTEPGGGSDYMGQKTTGVKDGEGWIVNGRKCFITNGGPADITVCTAVTGQDDRGRNQLSCFIFEKEDEGFGPGRKEHKMGLRGSWTGDVIMDEVRLSADRLMGAEGKGAGVGMKAIGEIGRASMSAIACGIIRGCIEESVKFANERVLYGKPISKIQAIQFHIAEMRMWYEASRLLTYRAASLKDKGQPAITEFAMAKGFSVDMSVKASQNAIELMGGYGVMNEYPVERFHRDALASISSGGTTEIQKLIIAGDTLRAFTA</sequence>
<dbReference type="InterPro" id="IPR036250">
    <property type="entry name" value="AcylCo_DH-like_C"/>
</dbReference>
<dbReference type="InterPro" id="IPR009075">
    <property type="entry name" value="AcylCo_DH/oxidase_C"/>
</dbReference>
<evidence type="ECO:0000256" key="2">
    <source>
        <dbReference type="ARBA" id="ARBA00009347"/>
    </source>
</evidence>
<feature type="domain" description="Acyl-CoA oxidase/dehydrogenase middle" evidence="8">
    <location>
        <begin position="123"/>
        <end position="218"/>
    </location>
</feature>
<feature type="domain" description="Acyl-CoA dehydrogenase/oxidase C-terminal" evidence="7">
    <location>
        <begin position="230"/>
        <end position="376"/>
    </location>
</feature>
<dbReference type="Gene3D" id="1.10.540.10">
    <property type="entry name" value="Acyl-CoA dehydrogenase/oxidase, N-terminal domain"/>
    <property type="match status" value="1"/>
</dbReference>
<evidence type="ECO:0000313" key="10">
    <source>
        <dbReference type="EMBL" id="MDC7225650.1"/>
    </source>
</evidence>
<gene>
    <name evidence="10" type="ORF">PQJ61_02670</name>
</gene>
<dbReference type="PROSITE" id="PS00073">
    <property type="entry name" value="ACYL_COA_DH_2"/>
    <property type="match status" value="1"/>
</dbReference>
<keyword evidence="5 6" id="KW-0560">Oxidoreductase</keyword>
<evidence type="ECO:0000256" key="4">
    <source>
        <dbReference type="ARBA" id="ARBA00022827"/>
    </source>
</evidence>
<dbReference type="PANTHER" id="PTHR43884:SF12">
    <property type="entry name" value="ISOVALERYL-COA DEHYDROGENASE, MITOCHONDRIAL-RELATED"/>
    <property type="match status" value="1"/>
</dbReference>
<dbReference type="PROSITE" id="PS00072">
    <property type="entry name" value="ACYL_COA_DH_1"/>
    <property type="match status" value="1"/>
</dbReference>
<dbReference type="SUPFAM" id="SSF47203">
    <property type="entry name" value="Acyl-CoA dehydrogenase C-terminal domain-like"/>
    <property type="match status" value="1"/>
</dbReference>
<dbReference type="InterPro" id="IPR037069">
    <property type="entry name" value="AcylCoA_DH/ox_N_sf"/>
</dbReference>
<dbReference type="Pfam" id="PF02771">
    <property type="entry name" value="Acyl-CoA_dh_N"/>
    <property type="match status" value="1"/>
</dbReference>
<dbReference type="InterPro" id="IPR009100">
    <property type="entry name" value="AcylCoA_DH/oxidase_NM_dom_sf"/>
</dbReference>
<dbReference type="FunFam" id="1.20.140.10:FF:000001">
    <property type="entry name" value="Acyl-CoA dehydrogenase"/>
    <property type="match status" value="1"/>
</dbReference>
<dbReference type="PANTHER" id="PTHR43884">
    <property type="entry name" value="ACYL-COA DEHYDROGENASE"/>
    <property type="match status" value="1"/>
</dbReference>
<comment type="caution">
    <text evidence="10">The sequence shown here is derived from an EMBL/GenBank/DDBJ whole genome shotgun (WGS) entry which is preliminary data.</text>
</comment>
<feature type="domain" description="Acyl-CoA dehydrogenase/oxidase N-terminal" evidence="9">
    <location>
        <begin position="7"/>
        <end position="117"/>
    </location>
</feature>
<reference evidence="10 11" key="1">
    <citation type="submission" date="2022-12" db="EMBL/GenBank/DDBJ databases">
        <title>Metagenome assembled genome from gulf of manar.</title>
        <authorList>
            <person name="Kohli P."/>
            <person name="Pk S."/>
            <person name="Venkata Ramana C."/>
            <person name="Sasikala C."/>
        </authorList>
    </citation>
    <scope>NUCLEOTIDE SEQUENCE [LARGE SCALE GENOMIC DNA]</scope>
    <source>
        <strain evidence="10">JB008</strain>
    </source>
</reference>
<evidence type="ECO:0000259" key="7">
    <source>
        <dbReference type="Pfam" id="PF00441"/>
    </source>
</evidence>
<name>A0AAJ1MLE6_9SPIO</name>
<evidence type="ECO:0000256" key="1">
    <source>
        <dbReference type="ARBA" id="ARBA00001974"/>
    </source>
</evidence>
<dbReference type="SUPFAM" id="SSF56645">
    <property type="entry name" value="Acyl-CoA dehydrogenase NM domain-like"/>
    <property type="match status" value="1"/>
</dbReference>
<dbReference type="InterPro" id="IPR046373">
    <property type="entry name" value="Acyl-CoA_Oxase/DH_mid-dom_sf"/>
</dbReference>
<dbReference type="Gene3D" id="1.20.140.10">
    <property type="entry name" value="Butyryl-CoA Dehydrogenase, subunit A, domain 3"/>
    <property type="match status" value="1"/>
</dbReference>
<protein>
    <submittedName>
        <fullName evidence="10">Acyl-CoA dehydrogenase family protein</fullName>
    </submittedName>
</protein>
<dbReference type="Proteomes" id="UP001221217">
    <property type="component" value="Unassembled WGS sequence"/>
</dbReference>
<dbReference type="EMBL" id="JAQQAL010000008">
    <property type="protein sequence ID" value="MDC7225650.1"/>
    <property type="molecule type" value="Genomic_DNA"/>
</dbReference>
<dbReference type="InterPro" id="IPR013786">
    <property type="entry name" value="AcylCoA_DH/ox_N"/>
</dbReference>
<keyword evidence="4 6" id="KW-0274">FAD</keyword>
<dbReference type="FunFam" id="1.10.540.10:FF:000002">
    <property type="entry name" value="Acyl-CoA dehydrogenase FadE19"/>
    <property type="match status" value="1"/>
</dbReference>
<evidence type="ECO:0000313" key="11">
    <source>
        <dbReference type="Proteomes" id="UP001221217"/>
    </source>
</evidence>
<dbReference type="InterPro" id="IPR006089">
    <property type="entry name" value="Acyl-CoA_DH_CS"/>
</dbReference>